<keyword evidence="2" id="KW-1185">Reference proteome</keyword>
<organism evidence="1 2">
    <name type="scientific">Neoarthrinium moseri</name>
    <dbReference type="NCBI Taxonomy" id="1658444"/>
    <lineage>
        <taxon>Eukaryota</taxon>
        <taxon>Fungi</taxon>
        <taxon>Dikarya</taxon>
        <taxon>Ascomycota</taxon>
        <taxon>Pezizomycotina</taxon>
        <taxon>Sordariomycetes</taxon>
        <taxon>Xylariomycetidae</taxon>
        <taxon>Amphisphaeriales</taxon>
        <taxon>Apiosporaceae</taxon>
        <taxon>Neoarthrinium</taxon>
    </lineage>
</organism>
<gene>
    <name evidence="1" type="ORF">JX265_004907</name>
</gene>
<comment type="caution">
    <text evidence="1">The sequence shown here is derived from an EMBL/GenBank/DDBJ whole genome shotgun (WGS) entry which is preliminary data.</text>
</comment>
<dbReference type="Proteomes" id="UP000829685">
    <property type="component" value="Unassembled WGS sequence"/>
</dbReference>
<evidence type="ECO:0000313" key="1">
    <source>
        <dbReference type="EMBL" id="KAI1874699.1"/>
    </source>
</evidence>
<protein>
    <recommendedName>
        <fullName evidence="3">F-box domain-containing protein</fullName>
    </recommendedName>
</protein>
<dbReference type="InterPro" id="IPR036047">
    <property type="entry name" value="F-box-like_dom_sf"/>
</dbReference>
<proteinExistence type="predicted"/>
<dbReference type="OrthoDB" id="3800738at2759"/>
<reference evidence="1" key="1">
    <citation type="submission" date="2021-03" db="EMBL/GenBank/DDBJ databases">
        <title>Revisited historic fungal species revealed as producer of novel bioactive compounds through whole genome sequencing and comparative genomics.</title>
        <authorList>
            <person name="Vignolle G.A."/>
            <person name="Hochenegger N."/>
            <person name="Mach R.L."/>
            <person name="Mach-Aigner A.R."/>
            <person name="Javad Rahimi M."/>
            <person name="Salim K.A."/>
            <person name="Chan C.M."/>
            <person name="Lim L.B.L."/>
            <person name="Cai F."/>
            <person name="Druzhinina I.S."/>
            <person name="U'Ren J.M."/>
            <person name="Derntl C."/>
        </authorList>
    </citation>
    <scope>NUCLEOTIDE SEQUENCE</scope>
    <source>
        <strain evidence="1">TUCIM 5799</strain>
    </source>
</reference>
<dbReference type="SUPFAM" id="SSF81383">
    <property type="entry name" value="F-box domain"/>
    <property type="match status" value="1"/>
</dbReference>
<evidence type="ECO:0000313" key="2">
    <source>
        <dbReference type="Proteomes" id="UP000829685"/>
    </source>
</evidence>
<evidence type="ECO:0008006" key="3">
    <source>
        <dbReference type="Google" id="ProtNLM"/>
    </source>
</evidence>
<sequence length="286" mass="33071">MSQTSSTPFNIPELLVEILLFLDPRTLTTSAQRVNKQWQATILGSLKLQRALFLQATPGAYERNRDHSPLLKKTFAPWFDDFAHRHIYYYSDYSNGRYPSCYETLTLASAKRRRAFMRGGSSWRHLLVSQPPVRRLGCLMMRPSEWLHNSMSFKVLEFPDGLRMGKLYDLAQKWSLSEELAFFKVFWDMDNTHDLDHLTRTSSPESLEALQLCKANVDIILLGGLDSCRKFNQEKAQVFKSRFTYQSRKLETPQEPTSDSGYISLPDMLLPENNQWPGFQNSLPAS</sequence>
<accession>A0A9P9WQ92</accession>
<name>A0A9P9WQ92_9PEZI</name>
<dbReference type="AlphaFoldDB" id="A0A9P9WQ92"/>
<dbReference type="EMBL" id="JAFIMR010000009">
    <property type="protein sequence ID" value="KAI1874699.1"/>
    <property type="molecule type" value="Genomic_DNA"/>
</dbReference>